<dbReference type="EMBL" id="JAINUF010000006">
    <property type="protein sequence ID" value="KAJ8357339.1"/>
    <property type="molecule type" value="Genomic_DNA"/>
</dbReference>
<keyword evidence="2" id="KW-0862">Zinc</keyword>
<dbReference type="OrthoDB" id="8957682at2759"/>
<keyword evidence="2" id="KW-0440">LIM domain</keyword>
<protein>
    <submittedName>
        <fullName evidence="4">Uncharacterized protein</fullName>
    </submittedName>
</protein>
<dbReference type="GO" id="GO:0098609">
    <property type="term" value="P:cell-cell adhesion"/>
    <property type="evidence" value="ECO:0007669"/>
    <property type="project" value="TreeGrafter"/>
</dbReference>
<evidence type="ECO:0000256" key="1">
    <source>
        <dbReference type="ARBA" id="ARBA00022737"/>
    </source>
</evidence>
<evidence type="ECO:0000256" key="2">
    <source>
        <dbReference type="ARBA" id="ARBA00023038"/>
    </source>
</evidence>
<dbReference type="GO" id="GO:0005925">
    <property type="term" value="C:focal adhesion"/>
    <property type="evidence" value="ECO:0007669"/>
    <property type="project" value="TreeGrafter"/>
</dbReference>
<feature type="compositionally biased region" description="Polar residues" evidence="3">
    <location>
        <begin position="132"/>
        <end position="157"/>
    </location>
</feature>
<dbReference type="AlphaFoldDB" id="A0A9Q1IXB7"/>
<evidence type="ECO:0000313" key="5">
    <source>
        <dbReference type="Proteomes" id="UP001152622"/>
    </source>
</evidence>
<dbReference type="Proteomes" id="UP001152622">
    <property type="component" value="Chromosome 6"/>
</dbReference>
<dbReference type="PANTHER" id="PTHR24207:SF0">
    <property type="entry name" value="LIPOMA-PREFERRED PARTNER"/>
    <property type="match status" value="1"/>
</dbReference>
<dbReference type="GO" id="GO:0001725">
    <property type="term" value="C:stress fiber"/>
    <property type="evidence" value="ECO:0007669"/>
    <property type="project" value="TreeGrafter"/>
</dbReference>
<feature type="compositionally biased region" description="Pro residues" evidence="3">
    <location>
        <begin position="87"/>
        <end position="96"/>
    </location>
</feature>
<evidence type="ECO:0000256" key="3">
    <source>
        <dbReference type="SAM" id="MobiDB-lite"/>
    </source>
</evidence>
<keyword evidence="1" id="KW-0677">Repeat</keyword>
<comment type="caution">
    <text evidence="4">The sequence shown here is derived from an EMBL/GenBank/DDBJ whole genome shotgun (WGS) entry which is preliminary data.</text>
</comment>
<evidence type="ECO:0000313" key="4">
    <source>
        <dbReference type="EMBL" id="KAJ8357339.1"/>
    </source>
</evidence>
<sequence>MWSPPNSDSDQLGQVTARMEATPAFGTPSISVSQQQAPKKFAPVVAPKPKFNPFKQLGEAAHSGGGGEFPPPPPPPVDDASLQSPPGGFPLPPPPTDSASVQVKGPEKTLQERRSSLDAEIDSLTSILADLENSSPYKPRTPQQNYGTNPSSSTPVTSHKRMIIPTQPPLTATKKSTAKPGGSQPS</sequence>
<reference evidence="4" key="1">
    <citation type="journal article" date="2023" name="Science">
        <title>Genome structures resolve the early diversification of teleost fishes.</title>
        <authorList>
            <person name="Parey E."/>
            <person name="Louis A."/>
            <person name="Montfort J."/>
            <person name="Bouchez O."/>
            <person name="Roques C."/>
            <person name="Iampietro C."/>
            <person name="Lluch J."/>
            <person name="Castinel A."/>
            <person name="Donnadieu C."/>
            <person name="Desvignes T."/>
            <person name="Floi Bucao C."/>
            <person name="Jouanno E."/>
            <person name="Wen M."/>
            <person name="Mejri S."/>
            <person name="Dirks R."/>
            <person name="Jansen H."/>
            <person name="Henkel C."/>
            <person name="Chen W.J."/>
            <person name="Zahm M."/>
            <person name="Cabau C."/>
            <person name="Klopp C."/>
            <person name="Thompson A.W."/>
            <person name="Robinson-Rechavi M."/>
            <person name="Braasch I."/>
            <person name="Lecointre G."/>
            <person name="Bobe J."/>
            <person name="Postlethwait J.H."/>
            <person name="Berthelot C."/>
            <person name="Roest Crollius H."/>
            <person name="Guiguen Y."/>
        </authorList>
    </citation>
    <scope>NUCLEOTIDE SEQUENCE</scope>
    <source>
        <strain evidence="4">WJC10195</strain>
    </source>
</reference>
<dbReference type="PANTHER" id="PTHR24207">
    <property type="entry name" value="ZYX102 PROTEIN"/>
    <property type="match status" value="1"/>
</dbReference>
<name>A0A9Q1IXB7_SYNKA</name>
<keyword evidence="2" id="KW-0479">Metal-binding</keyword>
<feature type="compositionally biased region" description="Polar residues" evidence="3">
    <location>
        <begin position="1"/>
        <end position="14"/>
    </location>
</feature>
<feature type="region of interest" description="Disordered" evidence="3">
    <location>
        <begin position="1"/>
        <end position="186"/>
    </location>
</feature>
<organism evidence="4 5">
    <name type="scientific">Synaphobranchus kaupii</name>
    <name type="common">Kaup's arrowtooth eel</name>
    <dbReference type="NCBI Taxonomy" id="118154"/>
    <lineage>
        <taxon>Eukaryota</taxon>
        <taxon>Metazoa</taxon>
        <taxon>Chordata</taxon>
        <taxon>Craniata</taxon>
        <taxon>Vertebrata</taxon>
        <taxon>Euteleostomi</taxon>
        <taxon>Actinopterygii</taxon>
        <taxon>Neopterygii</taxon>
        <taxon>Teleostei</taxon>
        <taxon>Anguilliformes</taxon>
        <taxon>Synaphobranchidae</taxon>
        <taxon>Synaphobranchus</taxon>
    </lineage>
</organism>
<feature type="compositionally biased region" description="Basic and acidic residues" evidence="3">
    <location>
        <begin position="105"/>
        <end position="117"/>
    </location>
</feature>
<proteinExistence type="predicted"/>
<keyword evidence="5" id="KW-1185">Reference proteome</keyword>
<gene>
    <name evidence="4" type="ORF">SKAU_G00201330</name>
</gene>
<feature type="compositionally biased region" description="Low complexity" evidence="3">
    <location>
        <begin position="37"/>
        <end position="51"/>
    </location>
</feature>
<accession>A0A9Q1IXB7</accession>